<keyword evidence="3" id="KW-1185">Reference proteome</keyword>
<dbReference type="InterPro" id="IPR001173">
    <property type="entry name" value="Glyco_trans_2-like"/>
</dbReference>
<dbReference type="EMBL" id="JBITYG010000010">
    <property type="protein sequence ID" value="MFI9104688.1"/>
    <property type="molecule type" value="Genomic_DNA"/>
</dbReference>
<comment type="caution">
    <text evidence="2">The sequence shown here is derived from an EMBL/GenBank/DDBJ whole genome shotgun (WGS) entry which is preliminary data.</text>
</comment>
<dbReference type="Pfam" id="PF00535">
    <property type="entry name" value="Glycos_transf_2"/>
    <property type="match status" value="1"/>
</dbReference>
<gene>
    <name evidence="2" type="ORF">ACIGXA_29665</name>
</gene>
<evidence type="ECO:0000313" key="3">
    <source>
        <dbReference type="Proteomes" id="UP001614394"/>
    </source>
</evidence>
<dbReference type="InterPro" id="IPR050834">
    <property type="entry name" value="Glycosyltransf_2"/>
</dbReference>
<evidence type="ECO:0000313" key="2">
    <source>
        <dbReference type="EMBL" id="MFI9104688.1"/>
    </source>
</evidence>
<sequence length="314" mass="34899">MTDPVPSGGGSAGPRFDILMPYYGDVTLMQDAVRSVLAQDGDDWRLTVVDDGKEAGVPEWFAALADDRVRYLRNERNLGVTGNFNRCVELSEGEYTVLMGCDDLLLPNYLRTVRAALDHEPKATMVQPGVDVIDGEGRLSRTLVDTTKERLYAPKGPRPLTLSGEELAVSLLRGNWLYFPSICWRTEAMRRFRFRADLGVIQDLALVVDLLLDGASLVVTDTVSFQYRRHAVSESSAKALSGDRFDEARRFFRETAERLTAHGWNRAAKASRRYWSSRLHALTLLPAAARRGPRGSTRGLIRHAFGSIGRGPTA</sequence>
<dbReference type="InterPro" id="IPR029044">
    <property type="entry name" value="Nucleotide-diphossugar_trans"/>
</dbReference>
<protein>
    <submittedName>
        <fullName evidence="2">Glycosyltransferase family 2 protein</fullName>
        <ecNumber evidence="2">2.4.-.-</ecNumber>
    </submittedName>
</protein>
<organism evidence="2 3">
    <name type="scientific">Streptomyces fildesensis</name>
    <dbReference type="NCBI Taxonomy" id="375757"/>
    <lineage>
        <taxon>Bacteria</taxon>
        <taxon>Bacillati</taxon>
        <taxon>Actinomycetota</taxon>
        <taxon>Actinomycetes</taxon>
        <taxon>Kitasatosporales</taxon>
        <taxon>Streptomycetaceae</taxon>
        <taxon>Streptomyces</taxon>
    </lineage>
</organism>
<dbReference type="PANTHER" id="PTHR43685:SF2">
    <property type="entry name" value="GLYCOSYLTRANSFERASE 2-LIKE DOMAIN-CONTAINING PROTEIN"/>
    <property type="match status" value="1"/>
</dbReference>
<evidence type="ECO:0000259" key="1">
    <source>
        <dbReference type="Pfam" id="PF00535"/>
    </source>
</evidence>
<dbReference type="Gene3D" id="3.90.550.10">
    <property type="entry name" value="Spore Coat Polysaccharide Biosynthesis Protein SpsA, Chain A"/>
    <property type="match status" value="1"/>
</dbReference>
<keyword evidence="2" id="KW-0328">Glycosyltransferase</keyword>
<reference evidence="2 3" key="1">
    <citation type="submission" date="2024-10" db="EMBL/GenBank/DDBJ databases">
        <title>The Natural Products Discovery Center: Release of the First 8490 Sequenced Strains for Exploring Actinobacteria Biosynthetic Diversity.</title>
        <authorList>
            <person name="Kalkreuter E."/>
            <person name="Kautsar S.A."/>
            <person name="Yang D."/>
            <person name="Bader C.D."/>
            <person name="Teijaro C.N."/>
            <person name="Fluegel L."/>
            <person name="Davis C.M."/>
            <person name="Simpson J.R."/>
            <person name="Lauterbach L."/>
            <person name="Steele A.D."/>
            <person name="Gui C."/>
            <person name="Meng S."/>
            <person name="Li G."/>
            <person name="Viehrig K."/>
            <person name="Ye F."/>
            <person name="Su P."/>
            <person name="Kiefer A.F."/>
            <person name="Nichols A."/>
            <person name="Cepeda A.J."/>
            <person name="Yan W."/>
            <person name="Fan B."/>
            <person name="Jiang Y."/>
            <person name="Adhikari A."/>
            <person name="Zheng C.-J."/>
            <person name="Schuster L."/>
            <person name="Cowan T.M."/>
            <person name="Smanski M.J."/>
            <person name="Chevrette M.G."/>
            <person name="De Carvalho L.P.S."/>
            <person name="Shen B."/>
        </authorList>
    </citation>
    <scope>NUCLEOTIDE SEQUENCE [LARGE SCALE GENOMIC DNA]</scope>
    <source>
        <strain evidence="2 3">NPDC053399</strain>
    </source>
</reference>
<dbReference type="GO" id="GO:0016757">
    <property type="term" value="F:glycosyltransferase activity"/>
    <property type="evidence" value="ECO:0007669"/>
    <property type="project" value="UniProtKB-KW"/>
</dbReference>
<accession>A0ABW8CF18</accession>
<dbReference type="PANTHER" id="PTHR43685">
    <property type="entry name" value="GLYCOSYLTRANSFERASE"/>
    <property type="match status" value="1"/>
</dbReference>
<name>A0ABW8CF18_9ACTN</name>
<dbReference type="EC" id="2.4.-.-" evidence="2"/>
<dbReference type="Proteomes" id="UP001614394">
    <property type="component" value="Unassembled WGS sequence"/>
</dbReference>
<dbReference type="RefSeq" id="WP_399655276.1">
    <property type="nucleotide sequence ID" value="NZ_JBITYG010000010.1"/>
</dbReference>
<feature type="domain" description="Glycosyltransferase 2-like" evidence="1">
    <location>
        <begin position="18"/>
        <end position="141"/>
    </location>
</feature>
<proteinExistence type="predicted"/>
<dbReference type="SUPFAM" id="SSF53448">
    <property type="entry name" value="Nucleotide-diphospho-sugar transferases"/>
    <property type="match status" value="1"/>
</dbReference>
<keyword evidence="2" id="KW-0808">Transferase</keyword>